<organism evidence="1 2">
    <name type="scientific">Ajellomyces capsulatus</name>
    <name type="common">Darling's disease fungus</name>
    <name type="synonym">Histoplasma capsulatum</name>
    <dbReference type="NCBI Taxonomy" id="5037"/>
    <lineage>
        <taxon>Eukaryota</taxon>
        <taxon>Fungi</taxon>
        <taxon>Dikarya</taxon>
        <taxon>Ascomycota</taxon>
        <taxon>Pezizomycotina</taxon>
        <taxon>Eurotiomycetes</taxon>
        <taxon>Eurotiomycetidae</taxon>
        <taxon>Onygenales</taxon>
        <taxon>Ajellomycetaceae</taxon>
        <taxon>Histoplasma</taxon>
    </lineage>
</organism>
<accession>A0A8A1MNH0</accession>
<name>A0A8A1MNH0_AJECA</name>
<dbReference type="OrthoDB" id="10353778at2759"/>
<protein>
    <submittedName>
        <fullName evidence="1">Uncharacterized protein</fullName>
    </submittedName>
</protein>
<dbReference type="Proteomes" id="UP000663671">
    <property type="component" value="Chromosome 3"/>
</dbReference>
<sequence>MTRTTSSAALLLDVQTRAATADGPVGIAVGDLELDCARAVTITNVVIIDTTPLRT</sequence>
<dbReference type="EMBL" id="CP069115">
    <property type="protein sequence ID" value="QSS66274.1"/>
    <property type="molecule type" value="Genomic_DNA"/>
</dbReference>
<evidence type="ECO:0000313" key="1">
    <source>
        <dbReference type="EMBL" id="QSS66274.1"/>
    </source>
</evidence>
<dbReference type="VEuPathDB" id="FungiDB:I7I51_07131"/>
<gene>
    <name evidence="1" type="ORF">I7I51_07131</name>
</gene>
<proteinExistence type="predicted"/>
<reference evidence="1" key="1">
    <citation type="submission" date="2021-01" db="EMBL/GenBank/DDBJ databases">
        <title>Chromosome-level genome assembly of a human fungal pathogen reveals clustering of transcriptionally co-regulated genes.</title>
        <authorList>
            <person name="Voorhies M."/>
            <person name="Cohen S."/>
            <person name="Shea T.P."/>
            <person name="Petrus S."/>
            <person name="Munoz J.F."/>
            <person name="Poplawski S."/>
            <person name="Goldman W.E."/>
            <person name="Michael T."/>
            <person name="Cuomo C.A."/>
            <person name="Sil A."/>
            <person name="Beyhan S."/>
        </authorList>
    </citation>
    <scope>NUCLEOTIDE SEQUENCE</scope>
    <source>
        <strain evidence="1">WU24</strain>
    </source>
</reference>
<evidence type="ECO:0000313" key="2">
    <source>
        <dbReference type="Proteomes" id="UP000663671"/>
    </source>
</evidence>
<dbReference type="AlphaFoldDB" id="A0A8A1MNH0"/>